<name>K1TJZ3_9ZZZZ</name>
<dbReference type="GO" id="GO:0006166">
    <property type="term" value="P:purine ribonucleoside salvage"/>
    <property type="evidence" value="ECO:0007669"/>
    <property type="project" value="TreeGrafter"/>
</dbReference>
<dbReference type="InterPro" id="IPR005846">
    <property type="entry name" value="A-D-PHexomutase_a/b/a-III"/>
</dbReference>
<comment type="caution">
    <text evidence="5">The sequence shown here is derived from an EMBL/GenBank/DDBJ whole genome shotgun (WGS) entry which is preliminary data.</text>
</comment>
<dbReference type="GO" id="GO:0008973">
    <property type="term" value="F:phosphopentomutase activity"/>
    <property type="evidence" value="ECO:0007669"/>
    <property type="project" value="TreeGrafter"/>
</dbReference>
<dbReference type="GO" id="GO:0005975">
    <property type="term" value="P:carbohydrate metabolic process"/>
    <property type="evidence" value="ECO:0007669"/>
    <property type="project" value="InterPro"/>
</dbReference>
<proteinExistence type="predicted"/>
<dbReference type="SUPFAM" id="SSF53738">
    <property type="entry name" value="Phosphoglucomutase, first 3 domains"/>
    <property type="match status" value="1"/>
</dbReference>
<dbReference type="EMBL" id="AJWY01009031">
    <property type="protein sequence ID" value="EKC59541.1"/>
    <property type="molecule type" value="Genomic_DNA"/>
</dbReference>
<evidence type="ECO:0000256" key="3">
    <source>
        <dbReference type="ARBA" id="ARBA00023235"/>
    </source>
</evidence>
<evidence type="ECO:0000259" key="4">
    <source>
        <dbReference type="Pfam" id="PF02880"/>
    </source>
</evidence>
<organism evidence="5">
    <name type="scientific">human gut metagenome</name>
    <dbReference type="NCBI Taxonomy" id="408170"/>
    <lineage>
        <taxon>unclassified sequences</taxon>
        <taxon>metagenomes</taxon>
        <taxon>organismal metagenomes</taxon>
    </lineage>
</organism>
<keyword evidence="3" id="KW-0413">Isomerase</keyword>
<keyword evidence="2" id="KW-0460">Magnesium</keyword>
<dbReference type="InterPro" id="IPR016055">
    <property type="entry name" value="A-D-PHexomutase_a/b/a-I/II/III"/>
</dbReference>
<dbReference type="Gene3D" id="3.40.120.10">
    <property type="entry name" value="Alpha-D-Glucose-1,6-Bisphosphate, subunit A, domain 3"/>
    <property type="match status" value="1"/>
</dbReference>
<feature type="non-terminal residue" evidence="5">
    <location>
        <position position="181"/>
    </location>
</feature>
<dbReference type="Pfam" id="PF02880">
    <property type="entry name" value="PGM_PMM_III"/>
    <property type="match status" value="1"/>
</dbReference>
<evidence type="ECO:0000256" key="2">
    <source>
        <dbReference type="ARBA" id="ARBA00022842"/>
    </source>
</evidence>
<dbReference type="GO" id="GO:0046872">
    <property type="term" value="F:metal ion binding"/>
    <property type="evidence" value="ECO:0007669"/>
    <property type="project" value="UniProtKB-KW"/>
</dbReference>
<reference evidence="5" key="1">
    <citation type="journal article" date="2013" name="Environ. Microbiol.">
        <title>Microbiota from the distal guts of lean and obese adolescents exhibit partial functional redundancy besides clear differences in community structure.</title>
        <authorList>
            <person name="Ferrer M."/>
            <person name="Ruiz A."/>
            <person name="Lanza F."/>
            <person name="Haange S.B."/>
            <person name="Oberbach A."/>
            <person name="Till H."/>
            <person name="Bargiela R."/>
            <person name="Campoy C."/>
            <person name="Segura M.T."/>
            <person name="Richter M."/>
            <person name="von Bergen M."/>
            <person name="Seifert J."/>
            <person name="Suarez A."/>
        </authorList>
    </citation>
    <scope>NUCLEOTIDE SEQUENCE</scope>
</reference>
<sequence>YVLLNGNQTLVLLMSYQLTRWAERGELDGNQYVVKTIVTSQMANAVADYFKVKCYDCLTGFKYIAKIIRENEGKTKYIGGGEESFGYLAGDYVRDKDAVSACSLAAEAAAWAMDTMGLTLYEWLQQLYVKYGFYREGLVSVVRKGKEGAELIQKMMVDFRTNPPKTICGSPVVKVNDFLSL</sequence>
<feature type="non-terminal residue" evidence="5">
    <location>
        <position position="1"/>
    </location>
</feature>
<accession>K1TJZ3</accession>
<gene>
    <name evidence="5" type="ORF">LEA_13306</name>
</gene>
<evidence type="ECO:0000256" key="1">
    <source>
        <dbReference type="ARBA" id="ARBA00022723"/>
    </source>
</evidence>
<dbReference type="AlphaFoldDB" id="K1TJZ3"/>
<keyword evidence="1" id="KW-0479">Metal-binding</keyword>
<protein>
    <submittedName>
        <fullName evidence="5">Phosphoglucomutase/phosphomannomutase family protein</fullName>
    </submittedName>
</protein>
<dbReference type="PANTHER" id="PTHR45745">
    <property type="entry name" value="PHOSPHOMANNOMUTASE 45A"/>
    <property type="match status" value="1"/>
</dbReference>
<feature type="domain" description="Alpha-D-phosphohexomutase alpha/beta/alpha" evidence="4">
    <location>
        <begin position="5"/>
        <end position="131"/>
    </location>
</feature>
<evidence type="ECO:0000313" key="5">
    <source>
        <dbReference type="EMBL" id="EKC59541.1"/>
    </source>
</evidence>
<dbReference type="PANTHER" id="PTHR45745:SF1">
    <property type="entry name" value="PHOSPHOGLUCOMUTASE 2B-RELATED"/>
    <property type="match status" value="1"/>
</dbReference>